<protein>
    <submittedName>
        <fullName evidence="4">Nitroreductase family protein</fullName>
    </submittedName>
</protein>
<evidence type="ECO:0000256" key="2">
    <source>
        <dbReference type="ARBA" id="ARBA00023002"/>
    </source>
</evidence>
<sequence>MNLGSTIIKSRRSVRSYTNTPINDEIIKETLECGRLAPTAMNLQPWLLGVVTDRDLLSQIAAITDHGKFIADAAVCFVTCGDKNAKYYLEDCSAATMNMITCLQGYGVGTCWVAGDKKEYAPKIASLLQIPEPYSIVSLIPAGFPKEVHVPQKKPGKEIFFTNQWTPDVDKK</sequence>
<dbReference type="EMBL" id="QGMZ01000055">
    <property type="protein sequence ID" value="PWR69761.1"/>
    <property type="molecule type" value="Genomic_DNA"/>
</dbReference>
<keyword evidence="2" id="KW-0560">Oxidoreductase</keyword>
<dbReference type="GeneID" id="97611028"/>
<reference evidence="4 5" key="1">
    <citation type="submission" date="2018-05" db="EMBL/GenBank/DDBJ databases">
        <title>Draft genome of Methanospirillum stamsii Pt1.</title>
        <authorList>
            <person name="Dueholm M.S."/>
            <person name="Nielsen P.H."/>
            <person name="Bakmann L.F."/>
            <person name="Otzen D.E."/>
        </authorList>
    </citation>
    <scope>NUCLEOTIDE SEQUENCE [LARGE SCALE GENOMIC DNA]</scope>
    <source>
        <strain evidence="4 5">Pt1</strain>
    </source>
</reference>
<dbReference type="PANTHER" id="PTHR43673:SF10">
    <property type="entry name" value="NADH DEHYDROGENASE_NAD(P)H NITROREDUCTASE XCC3605-RELATED"/>
    <property type="match status" value="1"/>
</dbReference>
<dbReference type="InterPro" id="IPR029479">
    <property type="entry name" value="Nitroreductase"/>
</dbReference>
<gene>
    <name evidence="4" type="ORF">DLD82_17030</name>
</gene>
<feature type="domain" description="Nitroreductase" evidence="3">
    <location>
        <begin position="8"/>
        <end position="62"/>
    </location>
</feature>
<dbReference type="RefSeq" id="WP_109942333.1">
    <property type="nucleotide sequence ID" value="NZ_CP176366.1"/>
</dbReference>
<comment type="similarity">
    <text evidence="1">Belongs to the nitroreductase family.</text>
</comment>
<evidence type="ECO:0000313" key="4">
    <source>
        <dbReference type="EMBL" id="PWR69761.1"/>
    </source>
</evidence>
<dbReference type="SUPFAM" id="SSF55469">
    <property type="entry name" value="FMN-dependent nitroreductase-like"/>
    <property type="match status" value="1"/>
</dbReference>
<dbReference type="Gene3D" id="3.40.109.10">
    <property type="entry name" value="NADH Oxidase"/>
    <property type="match status" value="1"/>
</dbReference>
<evidence type="ECO:0000256" key="1">
    <source>
        <dbReference type="ARBA" id="ARBA00007118"/>
    </source>
</evidence>
<evidence type="ECO:0000313" key="5">
    <source>
        <dbReference type="Proteomes" id="UP000245934"/>
    </source>
</evidence>
<dbReference type="Pfam" id="PF00881">
    <property type="entry name" value="Nitroreductase"/>
    <property type="match status" value="2"/>
</dbReference>
<dbReference type="InterPro" id="IPR000415">
    <property type="entry name" value="Nitroreductase-like"/>
</dbReference>
<dbReference type="GO" id="GO:0016491">
    <property type="term" value="F:oxidoreductase activity"/>
    <property type="evidence" value="ECO:0007669"/>
    <property type="project" value="UniProtKB-KW"/>
</dbReference>
<dbReference type="Proteomes" id="UP000245934">
    <property type="component" value="Unassembled WGS sequence"/>
</dbReference>
<dbReference type="OrthoDB" id="105365at2157"/>
<proteinExistence type="inferred from homology"/>
<organism evidence="4 5">
    <name type="scientific">Methanospirillum stamsii</name>
    <dbReference type="NCBI Taxonomy" id="1277351"/>
    <lineage>
        <taxon>Archaea</taxon>
        <taxon>Methanobacteriati</taxon>
        <taxon>Methanobacteriota</taxon>
        <taxon>Stenosarchaea group</taxon>
        <taxon>Methanomicrobia</taxon>
        <taxon>Methanomicrobiales</taxon>
        <taxon>Methanospirillaceae</taxon>
        <taxon>Methanospirillum</taxon>
    </lineage>
</organism>
<dbReference type="PANTHER" id="PTHR43673">
    <property type="entry name" value="NAD(P)H NITROREDUCTASE YDGI-RELATED"/>
    <property type="match status" value="1"/>
</dbReference>
<feature type="domain" description="Nitroreductase" evidence="3">
    <location>
        <begin position="69"/>
        <end position="143"/>
    </location>
</feature>
<name>A0A2V2N2R1_9EURY</name>
<accession>A0A2V2N2R1</accession>
<evidence type="ECO:0000259" key="3">
    <source>
        <dbReference type="Pfam" id="PF00881"/>
    </source>
</evidence>
<dbReference type="AlphaFoldDB" id="A0A2V2N2R1"/>
<keyword evidence="5" id="KW-1185">Reference proteome</keyword>
<comment type="caution">
    <text evidence="4">The sequence shown here is derived from an EMBL/GenBank/DDBJ whole genome shotgun (WGS) entry which is preliminary data.</text>
</comment>